<accession>A0A3D8SMT4</accession>
<dbReference type="Proteomes" id="UP000256328">
    <property type="component" value="Unassembled WGS sequence"/>
</dbReference>
<evidence type="ECO:0000256" key="1">
    <source>
        <dbReference type="SAM" id="MobiDB-lite"/>
    </source>
</evidence>
<dbReference type="EMBL" id="PDLN01000004">
    <property type="protein sequence ID" value="RDW87494.1"/>
    <property type="molecule type" value="Genomic_DNA"/>
</dbReference>
<evidence type="ECO:0000313" key="3">
    <source>
        <dbReference type="EMBL" id="RDW87494.1"/>
    </source>
</evidence>
<protein>
    <recommendedName>
        <fullName evidence="2">Cytidyltransferase-like domain-containing protein</fullName>
    </recommendedName>
</protein>
<dbReference type="SUPFAM" id="SSF52374">
    <property type="entry name" value="Nucleotidylyl transferase"/>
    <property type="match status" value="1"/>
</dbReference>
<feature type="region of interest" description="Disordered" evidence="1">
    <location>
        <begin position="387"/>
        <end position="408"/>
    </location>
</feature>
<dbReference type="AlphaFoldDB" id="A0A3D8SMT4"/>
<reference evidence="3 4" key="1">
    <citation type="journal article" date="2018" name="IMA Fungus">
        <title>IMA Genome-F 9: Draft genome sequence of Annulohypoxylon stygium, Aspergillus mulundensis, Berkeleyomyces basicola (syn. Thielaviopsis basicola), Ceratocystis smalleyi, two Cercospora beticola strains, Coleophoma cylindrospora, Fusarium fracticaudum, Phialophora cf. hyalina, and Morchella septimelata.</title>
        <authorList>
            <person name="Wingfield B.D."/>
            <person name="Bills G.F."/>
            <person name="Dong Y."/>
            <person name="Huang W."/>
            <person name="Nel W.J."/>
            <person name="Swalarsk-Parry B.S."/>
            <person name="Vaghefi N."/>
            <person name="Wilken P.M."/>
            <person name="An Z."/>
            <person name="de Beer Z.W."/>
            <person name="De Vos L."/>
            <person name="Chen L."/>
            <person name="Duong T.A."/>
            <person name="Gao Y."/>
            <person name="Hammerbacher A."/>
            <person name="Kikkert J.R."/>
            <person name="Li Y."/>
            <person name="Li H."/>
            <person name="Li K."/>
            <person name="Li Q."/>
            <person name="Liu X."/>
            <person name="Ma X."/>
            <person name="Naidoo K."/>
            <person name="Pethybridge S.J."/>
            <person name="Sun J."/>
            <person name="Steenkamp E.T."/>
            <person name="van der Nest M.A."/>
            <person name="van Wyk S."/>
            <person name="Wingfield M.J."/>
            <person name="Xiong C."/>
            <person name="Yue Q."/>
            <person name="Zhang X."/>
        </authorList>
    </citation>
    <scope>NUCLEOTIDE SEQUENCE [LARGE SCALE GENOMIC DNA]</scope>
    <source>
        <strain evidence="3 4">BP5796</strain>
    </source>
</reference>
<sequence>MQGQQHCLLLLPSPPVPSTQASIAAAYNPSIKATILPLKDGLMGTQLTVAIACTSLHEQLQGPRSEIFGEVQSLLGQLYTLLSLACTELEVDVVSGGAGSVDARVILLDYDNGKSFSGEPKYVSGTGPIVDLPTFALTRRHWRTIFSVDGEGGQALLSSYMAIANSTTPVLSCQLETVRGGVSLVEKSPDRTLVPGPTTLHNIVAVGGTFDHLHAGHKLLLTATALLLQPTGQGSASPSRLIVGITGDELLKNKKYAEYMKSWQQRQEDVVDFLVSILSFTCASLEESLQTSTFSEPTQNGRAIHTTLLANSVRIECVEIQDPFGPTITDESISALVVSAETRSGGKAVNDRRAEKGWNVLEIFEVDVLDAEQTDESATQTENFASKISSTAIRKQQAENRNRPLDRM</sequence>
<name>A0A3D8SMT4_9HELO</name>
<dbReference type="Pfam" id="PF01467">
    <property type="entry name" value="CTP_transf_like"/>
    <property type="match status" value="1"/>
</dbReference>
<dbReference type="GO" id="GO:0004140">
    <property type="term" value="F:dephospho-CoA kinase activity"/>
    <property type="evidence" value="ECO:0007669"/>
    <property type="project" value="TreeGrafter"/>
</dbReference>
<dbReference type="InterPro" id="IPR004821">
    <property type="entry name" value="Cyt_trans-like"/>
</dbReference>
<dbReference type="OrthoDB" id="330671at2759"/>
<feature type="domain" description="Cytidyltransferase-like" evidence="2">
    <location>
        <begin position="206"/>
        <end position="395"/>
    </location>
</feature>
<feature type="compositionally biased region" description="Basic and acidic residues" evidence="1">
    <location>
        <begin position="396"/>
        <end position="408"/>
    </location>
</feature>
<dbReference type="PANTHER" id="PTHR10695:SF46">
    <property type="entry name" value="BIFUNCTIONAL COENZYME A SYNTHASE-RELATED"/>
    <property type="match status" value="1"/>
</dbReference>
<proteinExistence type="predicted"/>
<keyword evidence="4" id="KW-1185">Reference proteome</keyword>
<dbReference type="GO" id="GO:0015937">
    <property type="term" value="P:coenzyme A biosynthetic process"/>
    <property type="evidence" value="ECO:0007669"/>
    <property type="project" value="TreeGrafter"/>
</dbReference>
<gene>
    <name evidence="3" type="ORF">BP5796_03188</name>
</gene>
<dbReference type="Gene3D" id="3.40.50.620">
    <property type="entry name" value="HUPs"/>
    <property type="match status" value="1"/>
</dbReference>
<dbReference type="PANTHER" id="PTHR10695">
    <property type="entry name" value="DEPHOSPHO-COA KINASE-RELATED"/>
    <property type="match status" value="1"/>
</dbReference>
<comment type="caution">
    <text evidence="3">The sequence shown here is derived from an EMBL/GenBank/DDBJ whole genome shotgun (WGS) entry which is preliminary data.</text>
</comment>
<evidence type="ECO:0000259" key="2">
    <source>
        <dbReference type="Pfam" id="PF01467"/>
    </source>
</evidence>
<dbReference type="InterPro" id="IPR014729">
    <property type="entry name" value="Rossmann-like_a/b/a_fold"/>
</dbReference>
<organism evidence="3 4">
    <name type="scientific">Coleophoma crateriformis</name>
    <dbReference type="NCBI Taxonomy" id="565419"/>
    <lineage>
        <taxon>Eukaryota</taxon>
        <taxon>Fungi</taxon>
        <taxon>Dikarya</taxon>
        <taxon>Ascomycota</taxon>
        <taxon>Pezizomycotina</taxon>
        <taxon>Leotiomycetes</taxon>
        <taxon>Helotiales</taxon>
        <taxon>Dermateaceae</taxon>
        <taxon>Coleophoma</taxon>
    </lineage>
</organism>
<evidence type="ECO:0000313" key="4">
    <source>
        <dbReference type="Proteomes" id="UP000256328"/>
    </source>
</evidence>